<dbReference type="OrthoDB" id="6703653at2759"/>
<reference evidence="2" key="1">
    <citation type="submission" date="2021-12" db="EMBL/GenBank/DDBJ databases">
        <authorList>
            <person name="King R."/>
        </authorList>
    </citation>
    <scope>NUCLEOTIDE SEQUENCE</scope>
</reference>
<name>A0A9P0B3K6_BRAAE</name>
<accession>A0A9P0B3K6</accession>
<sequence length="399" mass="45929">MLATLVSFSRPKHHRKIPTEIVLFISRFDRITLILLFLSLYRQIEPINVNMDMQKKNNLICQYCEMELSSTSAKNRHVRTKHSDQDLGSTSQLPKRNKHIICPICNEATFSYHKDLIEHFTGVHNIAIKESTLYFRNFNEFTVWRAMENREVDYACLTGRKYPDGEEKKIYDCNRSNSKGYVSSAKKRGLKAGGSIRIQGKCPSRIVVKISANGSVTANFVETHVGHIDELRTKRLSKAEQSAIVGQLKAGVSIDRVIEDSKIIKNDKLGRINLLTRADLAYIIRKFKIDRRKDADDIIATALKVGPSSSEESNGLFIDEPSTSQDEVFIQETKPDVKPITFEDEREIVIQEMNSFARGLDEQSFNEYAENFRKFKTDWERQNSEETFKEIKIEEPTFM</sequence>
<keyword evidence="3" id="KW-1185">Reference proteome</keyword>
<evidence type="ECO:0000259" key="1">
    <source>
        <dbReference type="PROSITE" id="PS00028"/>
    </source>
</evidence>
<dbReference type="PANTHER" id="PTHR33936:SF25">
    <property type="entry name" value="C2H2-TYPE DOMAIN-CONTAINING PROTEIN"/>
    <property type="match status" value="1"/>
</dbReference>
<proteinExistence type="predicted"/>
<evidence type="ECO:0000313" key="3">
    <source>
        <dbReference type="Proteomes" id="UP001154078"/>
    </source>
</evidence>
<dbReference type="SMART" id="SM00355">
    <property type="entry name" value="ZnF_C2H2"/>
    <property type="match status" value="2"/>
</dbReference>
<dbReference type="Gene3D" id="3.30.160.60">
    <property type="entry name" value="Classic Zinc Finger"/>
    <property type="match status" value="1"/>
</dbReference>
<evidence type="ECO:0000313" key="2">
    <source>
        <dbReference type="EMBL" id="CAH0554544.1"/>
    </source>
</evidence>
<gene>
    <name evidence="2" type="ORF">MELIAE_LOCUS6108</name>
</gene>
<dbReference type="InterPro" id="IPR052797">
    <property type="entry name" value="RegFact_GeneExpr_CellDeath"/>
</dbReference>
<dbReference type="PANTHER" id="PTHR33936">
    <property type="entry name" value="PROTEIN CBG17840"/>
    <property type="match status" value="1"/>
</dbReference>
<feature type="domain" description="C2H2-type" evidence="1">
    <location>
        <begin position="61"/>
        <end position="82"/>
    </location>
</feature>
<dbReference type="PROSITE" id="PS00028">
    <property type="entry name" value="ZINC_FINGER_C2H2_1"/>
    <property type="match status" value="1"/>
</dbReference>
<dbReference type="Proteomes" id="UP001154078">
    <property type="component" value="Chromosome 4"/>
</dbReference>
<dbReference type="InterPro" id="IPR013087">
    <property type="entry name" value="Znf_C2H2_type"/>
</dbReference>
<organism evidence="2 3">
    <name type="scientific">Brassicogethes aeneus</name>
    <name type="common">Rape pollen beetle</name>
    <name type="synonym">Meligethes aeneus</name>
    <dbReference type="NCBI Taxonomy" id="1431903"/>
    <lineage>
        <taxon>Eukaryota</taxon>
        <taxon>Metazoa</taxon>
        <taxon>Ecdysozoa</taxon>
        <taxon>Arthropoda</taxon>
        <taxon>Hexapoda</taxon>
        <taxon>Insecta</taxon>
        <taxon>Pterygota</taxon>
        <taxon>Neoptera</taxon>
        <taxon>Endopterygota</taxon>
        <taxon>Coleoptera</taxon>
        <taxon>Polyphaga</taxon>
        <taxon>Cucujiformia</taxon>
        <taxon>Nitidulidae</taxon>
        <taxon>Meligethinae</taxon>
        <taxon>Brassicogethes</taxon>
    </lineage>
</organism>
<dbReference type="EMBL" id="OV121135">
    <property type="protein sequence ID" value="CAH0554544.1"/>
    <property type="molecule type" value="Genomic_DNA"/>
</dbReference>
<protein>
    <recommendedName>
        <fullName evidence="1">C2H2-type domain-containing protein</fullName>
    </recommendedName>
</protein>
<dbReference type="AlphaFoldDB" id="A0A9P0B3K6"/>